<feature type="domain" description="Water stress and hypersensitive response" evidence="2">
    <location>
        <begin position="43"/>
        <end position="160"/>
    </location>
</feature>
<protein>
    <recommendedName>
        <fullName evidence="2">Water stress and hypersensitive response domain-containing protein</fullName>
    </recommendedName>
</protein>
<evidence type="ECO:0000313" key="3">
    <source>
        <dbReference type="EMBL" id="HGY56015.1"/>
    </source>
</evidence>
<evidence type="ECO:0000259" key="2">
    <source>
        <dbReference type="SMART" id="SM00769"/>
    </source>
</evidence>
<comment type="similarity">
    <text evidence="1">Belongs to the LEA type 2 family.</text>
</comment>
<name>A0A7V4WVA4_CALAY</name>
<dbReference type="InterPro" id="IPR045043">
    <property type="entry name" value="Lea14-like"/>
</dbReference>
<sequence length="294" mass="32399">MQITFKLRYFNTVLILSVVALLAFSCTQMQQLLKAVDIKNPQAKISNVKITDLSIEKADLVFDIAVSNPNRVGITLAGFDYDLLLNNQSFLKGNRNETLKIAAQGTSSVQLPLSLNFTDIYKTYKALAKEDNITYALKTGLNFDLPVLGKVRVPVETKGSVPTIKLPGVKLQALKLKNLGFTGADLQLVLQIDNPNGFDVNLNRFKYDFRVAGQKWVQGQIKKPTSVPQKGKATLSVPIALNFLEIGKSALNLINNGNKLNYRLSGGAEVGSPLPILRNFPLDFNYEGKIDLTK</sequence>
<dbReference type="InterPro" id="IPR013990">
    <property type="entry name" value="WHy-dom"/>
</dbReference>
<dbReference type="PROSITE" id="PS51257">
    <property type="entry name" value="PROKAR_LIPOPROTEIN"/>
    <property type="match status" value="1"/>
</dbReference>
<evidence type="ECO:0000256" key="1">
    <source>
        <dbReference type="ARBA" id="ARBA00005960"/>
    </source>
</evidence>
<dbReference type="PANTHER" id="PTHR31459">
    <property type="match status" value="1"/>
</dbReference>
<dbReference type="SUPFAM" id="SSF117070">
    <property type="entry name" value="LEA14-like"/>
    <property type="match status" value="2"/>
</dbReference>
<organism evidence="3">
    <name type="scientific">Caldithrix abyssi</name>
    <dbReference type="NCBI Taxonomy" id="187145"/>
    <lineage>
        <taxon>Bacteria</taxon>
        <taxon>Pseudomonadati</taxon>
        <taxon>Calditrichota</taxon>
        <taxon>Calditrichia</taxon>
        <taxon>Calditrichales</taxon>
        <taxon>Calditrichaceae</taxon>
        <taxon>Caldithrix</taxon>
    </lineage>
</organism>
<dbReference type="Pfam" id="PF03168">
    <property type="entry name" value="LEA_2"/>
    <property type="match status" value="2"/>
</dbReference>
<dbReference type="InterPro" id="IPR004864">
    <property type="entry name" value="LEA_2"/>
</dbReference>
<dbReference type="EMBL" id="DRQG01000092">
    <property type="protein sequence ID" value="HGY56015.1"/>
    <property type="molecule type" value="Genomic_DNA"/>
</dbReference>
<dbReference type="PANTHER" id="PTHR31459:SF2">
    <property type="entry name" value="OS03G0843300 PROTEIN"/>
    <property type="match status" value="1"/>
</dbReference>
<dbReference type="Proteomes" id="UP000885779">
    <property type="component" value="Unassembled WGS sequence"/>
</dbReference>
<proteinExistence type="inferred from homology"/>
<dbReference type="GO" id="GO:0009269">
    <property type="term" value="P:response to desiccation"/>
    <property type="evidence" value="ECO:0007669"/>
    <property type="project" value="InterPro"/>
</dbReference>
<feature type="domain" description="Water stress and hypersensitive response" evidence="2">
    <location>
        <begin position="169"/>
        <end position="289"/>
    </location>
</feature>
<reference evidence="3" key="1">
    <citation type="journal article" date="2020" name="mSystems">
        <title>Genome- and Community-Level Interaction Insights into Carbon Utilization and Element Cycling Functions of Hydrothermarchaeota in Hydrothermal Sediment.</title>
        <authorList>
            <person name="Zhou Z."/>
            <person name="Liu Y."/>
            <person name="Xu W."/>
            <person name="Pan J."/>
            <person name="Luo Z.H."/>
            <person name="Li M."/>
        </authorList>
    </citation>
    <scope>NUCLEOTIDE SEQUENCE [LARGE SCALE GENOMIC DNA]</scope>
    <source>
        <strain evidence="3">HyVt-577</strain>
    </source>
</reference>
<gene>
    <name evidence="3" type="ORF">ENK44_09950</name>
</gene>
<dbReference type="SMART" id="SM00769">
    <property type="entry name" value="WHy"/>
    <property type="match status" value="2"/>
</dbReference>
<dbReference type="AlphaFoldDB" id="A0A7V4WVA4"/>
<comment type="caution">
    <text evidence="3">The sequence shown here is derived from an EMBL/GenBank/DDBJ whole genome shotgun (WGS) entry which is preliminary data.</text>
</comment>
<dbReference type="Gene3D" id="2.60.40.1820">
    <property type="match status" value="2"/>
</dbReference>
<accession>A0A7V4WVA4</accession>